<comment type="caution">
    <text evidence="3">The sequence shown here is derived from an EMBL/GenBank/DDBJ whole genome shotgun (WGS) entry which is preliminary data.</text>
</comment>
<keyword evidence="1" id="KW-0812">Transmembrane</keyword>
<gene>
    <name evidence="3" type="ORF">ENV14_07600</name>
</gene>
<dbReference type="PANTHER" id="PTHR37945">
    <property type="entry name" value="EXTRACELLULAR TUNGSTATE BINDING PROTEIN"/>
    <property type="match status" value="1"/>
</dbReference>
<dbReference type="InterPro" id="IPR052738">
    <property type="entry name" value="ABC-Tungstate_binding"/>
</dbReference>
<dbReference type="AlphaFoldDB" id="A0A7C4FI94"/>
<evidence type="ECO:0000313" key="3">
    <source>
        <dbReference type="EMBL" id="HGI88230.1"/>
    </source>
</evidence>
<reference evidence="3" key="1">
    <citation type="journal article" date="2020" name="mSystems">
        <title>Genome- and Community-Level Interaction Insights into Carbon Utilization and Element Cycling Functions of Hydrothermarchaeota in Hydrothermal Sediment.</title>
        <authorList>
            <person name="Zhou Z."/>
            <person name="Liu Y."/>
            <person name="Xu W."/>
            <person name="Pan J."/>
            <person name="Luo Z.H."/>
            <person name="Li M."/>
        </authorList>
    </citation>
    <scope>NUCLEOTIDE SEQUENCE [LARGE SCALE GENOMIC DNA]</scope>
    <source>
        <strain evidence="3">SpSt-732</strain>
    </source>
</reference>
<keyword evidence="1" id="KW-1133">Transmembrane helix</keyword>
<organism evidence="3">
    <name type="scientific">Ignisphaera aggregans</name>
    <dbReference type="NCBI Taxonomy" id="334771"/>
    <lineage>
        <taxon>Archaea</taxon>
        <taxon>Thermoproteota</taxon>
        <taxon>Thermoprotei</taxon>
        <taxon>Desulfurococcales</taxon>
        <taxon>Desulfurococcaceae</taxon>
        <taxon>Ignisphaera</taxon>
    </lineage>
</organism>
<dbReference type="Gene3D" id="3.40.190.10">
    <property type="entry name" value="Periplasmic binding protein-like II"/>
    <property type="match status" value="2"/>
</dbReference>
<protein>
    <submittedName>
        <fullName evidence="3">Tungsten ABC transporter permease</fullName>
    </submittedName>
</protein>
<keyword evidence="1" id="KW-0472">Membrane</keyword>
<dbReference type="PANTHER" id="PTHR37945:SF1">
    <property type="entry name" value="EXTRACELLULAR TUNGSTATE BINDING PROTEIN"/>
    <property type="match status" value="1"/>
</dbReference>
<feature type="domain" description="PBP" evidence="2">
    <location>
        <begin position="45"/>
        <end position="279"/>
    </location>
</feature>
<dbReference type="EMBL" id="DTFF01000064">
    <property type="protein sequence ID" value="HGI88230.1"/>
    <property type="molecule type" value="Genomic_DNA"/>
</dbReference>
<dbReference type="SUPFAM" id="SSF53850">
    <property type="entry name" value="Periplasmic binding protein-like II"/>
    <property type="match status" value="1"/>
</dbReference>
<feature type="transmembrane region" description="Helical" evidence="1">
    <location>
        <begin position="16"/>
        <end position="37"/>
    </location>
</feature>
<dbReference type="Pfam" id="PF12849">
    <property type="entry name" value="PBP_like_2"/>
    <property type="match status" value="1"/>
</dbReference>
<evidence type="ECO:0000259" key="2">
    <source>
        <dbReference type="Pfam" id="PF12849"/>
    </source>
</evidence>
<sequence length="314" mass="35173">MIGILIELMHVRKGKALQVVLVLVVSLSSVGVIYFALAHKPQFTQSRVVIMVSTTTSLYQLGALNDLLNDFKNFTHTDVQFNILARGSGEALRLLADGATCFAFTHAPFLELQYIEQGKIERLAIFAYNEFVIVGPRTDPANISKAQNAIEAFKRIYYASEMGLAKFVSRGDFSGTHVRELQLWMIANLSPEGKSWYLKSGQGIAQTLIMADNLQAYTLTDVGSWLSLKNQGKIRNLAELKRDPGYLLNTYSFYISKSPACSASEIQDIAHKFREYLMSRGQDLLAQRYSGSLSPVKGREAIFLQLWEELAQLR</sequence>
<accession>A0A7C4FI94</accession>
<name>A0A7C4FI94_9CREN</name>
<dbReference type="InterPro" id="IPR024370">
    <property type="entry name" value="PBP_domain"/>
</dbReference>
<evidence type="ECO:0000256" key="1">
    <source>
        <dbReference type="SAM" id="Phobius"/>
    </source>
</evidence>
<proteinExistence type="predicted"/>